<comment type="caution">
    <text evidence="2">The sequence shown here is derived from an EMBL/GenBank/DDBJ whole genome shotgun (WGS) entry which is preliminary data.</text>
</comment>
<name>A0ABT1TB31_9GAMM</name>
<keyword evidence="1" id="KW-0732">Signal</keyword>
<reference evidence="2 3" key="1">
    <citation type="submission" date="2022-07" db="EMBL/GenBank/DDBJ databases">
        <title>Methylomonas rivi sp. nov., Methylomonas rosea sp. nov., Methylomonas aureus sp. nov. and Methylomonas subterranea sp. nov., four novel methanotrophs isolated from a freshwater creek and the deep terrestrial subsurface.</title>
        <authorList>
            <person name="Abin C."/>
            <person name="Sankaranarayanan K."/>
            <person name="Garner C."/>
            <person name="Sindelar R."/>
            <person name="Kotary K."/>
            <person name="Garner R."/>
            <person name="Barclay S."/>
            <person name="Lawson P."/>
            <person name="Krumholz L."/>
        </authorList>
    </citation>
    <scope>NUCLEOTIDE SEQUENCE [LARGE SCALE GENOMIC DNA]</scope>
    <source>
        <strain evidence="2 3">SURF-2</strain>
    </source>
</reference>
<evidence type="ECO:0000256" key="1">
    <source>
        <dbReference type="SAM" id="SignalP"/>
    </source>
</evidence>
<dbReference type="RefSeq" id="WP_256600281.1">
    <property type="nucleotide sequence ID" value="NZ_JANIBJ010000001.1"/>
</dbReference>
<evidence type="ECO:0000313" key="2">
    <source>
        <dbReference type="EMBL" id="MCQ8102673.1"/>
    </source>
</evidence>
<accession>A0ABT1TB31</accession>
<organism evidence="2 3">
    <name type="scientific">Methylomonas subterranea</name>
    <dbReference type="NCBI Taxonomy" id="2952225"/>
    <lineage>
        <taxon>Bacteria</taxon>
        <taxon>Pseudomonadati</taxon>
        <taxon>Pseudomonadota</taxon>
        <taxon>Gammaproteobacteria</taxon>
        <taxon>Methylococcales</taxon>
        <taxon>Methylococcaceae</taxon>
        <taxon>Methylomonas</taxon>
    </lineage>
</organism>
<evidence type="ECO:0008006" key="4">
    <source>
        <dbReference type="Google" id="ProtNLM"/>
    </source>
</evidence>
<feature type="signal peptide" evidence="1">
    <location>
        <begin position="1"/>
        <end position="21"/>
    </location>
</feature>
<proteinExistence type="predicted"/>
<evidence type="ECO:0000313" key="3">
    <source>
        <dbReference type="Proteomes" id="UP001524499"/>
    </source>
</evidence>
<sequence length="255" mass="28549">MKPLFLLLCLLNMAYFFWQFHAGKIDTAVVARTEDVGGLLTVEEFKRARRGAQIAALVRDAIQQSRQAELAWILADLRGHSWRLPAELALKPRQPNRLAEKPPRPARQTIVRKCFEAGPFADEAGVKIWLGQKALTGKQILQRERAVASDFQVYYPAAKTAEQTLANKMMLKDKGLQDIWLIAEGDKKGAISLGVFRDASRALVFKTQLAARGIASEIRQRDKTEARWFAKVMLDKADLKQYEAPGIGLSACSDN</sequence>
<feature type="chain" id="PRO_5046939739" description="SPOR domain-containing protein" evidence="1">
    <location>
        <begin position="22"/>
        <end position="255"/>
    </location>
</feature>
<dbReference type="EMBL" id="JANIBJ010000001">
    <property type="protein sequence ID" value="MCQ8102673.1"/>
    <property type="molecule type" value="Genomic_DNA"/>
</dbReference>
<gene>
    <name evidence="2" type="ORF">NP590_01040</name>
</gene>
<protein>
    <recommendedName>
        <fullName evidence="4">SPOR domain-containing protein</fullName>
    </recommendedName>
</protein>
<keyword evidence="3" id="KW-1185">Reference proteome</keyword>
<dbReference type="Proteomes" id="UP001524499">
    <property type="component" value="Unassembled WGS sequence"/>
</dbReference>